<dbReference type="Gene3D" id="3.40.50.1820">
    <property type="entry name" value="alpha/beta hydrolase"/>
    <property type="match status" value="1"/>
</dbReference>
<evidence type="ECO:0000313" key="2">
    <source>
        <dbReference type="EMBL" id="ODS24149.1"/>
    </source>
</evidence>
<evidence type="ECO:0000259" key="1">
    <source>
        <dbReference type="Pfam" id="PF12146"/>
    </source>
</evidence>
<dbReference type="SUPFAM" id="SSF53474">
    <property type="entry name" value="alpha/beta-Hydrolases"/>
    <property type="match status" value="1"/>
</dbReference>
<dbReference type="Pfam" id="PF12146">
    <property type="entry name" value="Hydrolase_4"/>
    <property type="match status" value="1"/>
</dbReference>
<name>A0A1D2QRE0_9GAMM</name>
<comment type="caution">
    <text evidence="2">The sequence shown here is derived from an EMBL/GenBank/DDBJ whole genome shotgun (WGS) entry which is preliminary data.</text>
</comment>
<accession>A0A1D2QRE0</accession>
<feature type="domain" description="Serine aminopeptidase S33" evidence="1">
    <location>
        <begin position="1"/>
        <end position="147"/>
    </location>
</feature>
<dbReference type="AlphaFoldDB" id="A0A1D2QRE0"/>
<dbReference type="STRING" id="62101.AB835_05320"/>
<dbReference type="EMBL" id="MDLC01000013">
    <property type="protein sequence ID" value="ODS24149.1"/>
    <property type="molecule type" value="Genomic_DNA"/>
</dbReference>
<gene>
    <name evidence="2" type="ORF">AB835_05320</name>
</gene>
<proteinExistence type="predicted"/>
<reference evidence="2 3" key="1">
    <citation type="journal article" date="2016" name="Appl. Environ. Microbiol.">
        <title>Lack of Overt Genome Reduction in the Bryostatin-Producing Bryozoan Symbiont "Candidatus Endobugula sertula".</title>
        <authorList>
            <person name="Miller I.J."/>
            <person name="Vanee N."/>
            <person name="Fong S.S."/>
            <person name="Lim-Fong G.E."/>
            <person name="Kwan J.C."/>
        </authorList>
    </citation>
    <scope>NUCLEOTIDE SEQUENCE [LARGE SCALE GENOMIC DNA]</scope>
    <source>
        <strain evidence="2">AB1-4</strain>
    </source>
</reference>
<evidence type="ECO:0000313" key="3">
    <source>
        <dbReference type="Proteomes" id="UP000242502"/>
    </source>
</evidence>
<dbReference type="InterPro" id="IPR029058">
    <property type="entry name" value="AB_hydrolase_fold"/>
</dbReference>
<protein>
    <recommendedName>
        <fullName evidence="1">Serine aminopeptidase S33 domain-containing protein</fullName>
    </recommendedName>
</protein>
<organism evidence="2 3">
    <name type="scientific">Candidatus Endobugula sertula</name>
    <name type="common">Bugula neritina bacterial symbiont</name>
    <dbReference type="NCBI Taxonomy" id="62101"/>
    <lineage>
        <taxon>Bacteria</taxon>
        <taxon>Pseudomonadati</taxon>
        <taxon>Pseudomonadota</taxon>
        <taxon>Gammaproteobacteria</taxon>
        <taxon>Cellvibrionales</taxon>
        <taxon>Cellvibrionaceae</taxon>
        <taxon>Candidatus Endobugula</taxon>
    </lineage>
</organism>
<sequence length="168" mass="19545">MGCATIANYLLQAPSQLPDKIIFLAPLVRSLGWPSMRWLYFLLRPCIHSVPRKFHISSHDHNFNHFLEKGDPLQARRIPLNWLGAMEQWYQKVDKYSDTNTYPLSIIQGNDDLTVDWRYNLSALQRCFPNSTTKIIPGAKHRLINEAEDYWRAVEWVLSQLLGDVIGH</sequence>
<dbReference type="Proteomes" id="UP000242502">
    <property type="component" value="Unassembled WGS sequence"/>
</dbReference>
<dbReference type="InterPro" id="IPR022742">
    <property type="entry name" value="Hydrolase_4"/>
</dbReference>